<dbReference type="EMBL" id="CAJHUB010000763">
    <property type="protein sequence ID" value="CAD7687259.1"/>
    <property type="molecule type" value="Genomic_DNA"/>
</dbReference>
<dbReference type="GO" id="GO:0005840">
    <property type="term" value="C:ribosome"/>
    <property type="evidence" value="ECO:0007669"/>
    <property type="project" value="UniProtKB-KW"/>
</dbReference>
<evidence type="ECO:0000256" key="3">
    <source>
        <dbReference type="ARBA" id="ARBA00023274"/>
    </source>
</evidence>
<dbReference type="Proteomes" id="UP000645828">
    <property type="component" value="Unassembled WGS sequence"/>
</dbReference>
<evidence type="ECO:0000313" key="4">
    <source>
        <dbReference type="EMBL" id="CAD7687259.1"/>
    </source>
</evidence>
<proteinExistence type="inferred from homology"/>
<evidence type="ECO:0000256" key="2">
    <source>
        <dbReference type="ARBA" id="ARBA00022980"/>
    </source>
</evidence>
<sequence length="155" mass="17445">MRLWCLGLQGQRAKSAKFVDDSMIHSRDCVNHYVDTSVHHIMLPWDPSGNTGPEKPQPGHMSCWNPKMRYFPPLPPGNRKVRSQSHCHATASPPVEQGLLGSWNWNLEIALKRPLIKSLKKKKNNKNLKNKGHLGGLVSYMSDSSLQRQVLISGS</sequence>
<dbReference type="Gene3D" id="3.30.1140.32">
    <property type="entry name" value="Ribosomal protein S3, C-terminal domain"/>
    <property type="match status" value="1"/>
</dbReference>
<name>A0A811ZEW3_NYCPR</name>
<accession>A0A811ZEW3</accession>
<dbReference type="AlphaFoldDB" id="A0A811ZEW3"/>
<keyword evidence="3" id="KW-0687">Ribonucleoprotein</keyword>
<gene>
    <name evidence="4" type="ORF">NYPRO_LOCUS20052</name>
</gene>
<evidence type="ECO:0000256" key="1">
    <source>
        <dbReference type="ARBA" id="ARBA00010761"/>
    </source>
</evidence>
<comment type="caution">
    <text evidence="4">The sequence shown here is derived from an EMBL/GenBank/DDBJ whole genome shotgun (WGS) entry which is preliminary data.</text>
</comment>
<evidence type="ECO:0000313" key="5">
    <source>
        <dbReference type="Proteomes" id="UP000645828"/>
    </source>
</evidence>
<protein>
    <submittedName>
        <fullName evidence="4">(raccoon dog) hypothetical protein</fullName>
    </submittedName>
</protein>
<reference evidence="4" key="1">
    <citation type="submission" date="2020-12" db="EMBL/GenBank/DDBJ databases">
        <authorList>
            <consortium name="Molecular Ecology Group"/>
        </authorList>
    </citation>
    <scope>NUCLEOTIDE SEQUENCE</scope>
    <source>
        <strain evidence="4">TBG_1078</strain>
    </source>
</reference>
<comment type="similarity">
    <text evidence="1">Belongs to the universal ribosomal protein uS3 family.</text>
</comment>
<organism evidence="4 5">
    <name type="scientific">Nyctereutes procyonoides</name>
    <name type="common">Raccoon dog</name>
    <name type="synonym">Canis procyonoides</name>
    <dbReference type="NCBI Taxonomy" id="34880"/>
    <lineage>
        <taxon>Eukaryota</taxon>
        <taxon>Metazoa</taxon>
        <taxon>Chordata</taxon>
        <taxon>Craniata</taxon>
        <taxon>Vertebrata</taxon>
        <taxon>Euteleostomi</taxon>
        <taxon>Mammalia</taxon>
        <taxon>Eutheria</taxon>
        <taxon>Laurasiatheria</taxon>
        <taxon>Carnivora</taxon>
        <taxon>Caniformia</taxon>
        <taxon>Canidae</taxon>
        <taxon>Nyctereutes</taxon>
    </lineage>
</organism>
<keyword evidence="5" id="KW-1185">Reference proteome</keyword>
<keyword evidence="2" id="KW-0689">Ribosomal protein</keyword>
<dbReference type="GO" id="GO:1990904">
    <property type="term" value="C:ribonucleoprotein complex"/>
    <property type="evidence" value="ECO:0007669"/>
    <property type="project" value="UniProtKB-KW"/>
</dbReference>
<dbReference type="InterPro" id="IPR036419">
    <property type="entry name" value="Ribosomal_S3_C_sf"/>
</dbReference>